<evidence type="ECO:0000256" key="1">
    <source>
        <dbReference type="ARBA" id="ARBA00022741"/>
    </source>
</evidence>
<dbReference type="InterPro" id="IPR011009">
    <property type="entry name" value="Kinase-like_dom_sf"/>
</dbReference>
<reference evidence="4 5" key="1">
    <citation type="submission" date="2020-10" db="EMBL/GenBank/DDBJ databases">
        <title>The Coptis chinensis genome and diversification of protoberbering-type alkaloids.</title>
        <authorList>
            <person name="Wang B."/>
            <person name="Shu S."/>
            <person name="Song C."/>
            <person name="Liu Y."/>
        </authorList>
    </citation>
    <scope>NUCLEOTIDE SEQUENCE [LARGE SCALE GENOMIC DNA]</scope>
    <source>
        <strain evidence="4">HL-2020</strain>
        <tissue evidence="4">Leaf</tissue>
    </source>
</reference>
<dbReference type="Pfam" id="PF07714">
    <property type="entry name" value="PK_Tyr_Ser-Thr"/>
    <property type="match status" value="1"/>
</dbReference>
<evidence type="ECO:0000313" key="5">
    <source>
        <dbReference type="Proteomes" id="UP000631114"/>
    </source>
</evidence>
<dbReference type="PANTHER" id="PTHR27001">
    <property type="entry name" value="OS01G0253100 PROTEIN"/>
    <property type="match status" value="1"/>
</dbReference>
<dbReference type="GO" id="GO:0005524">
    <property type="term" value="F:ATP binding"/>
    <property type="evidence" value="ECO:0007669"/>
    <property type="project" value="UniProtKB-KW"/>
</dbReference>
<keyword evidence="1" id="KW-0547">Nucleotide-binding</keyword>
<dbReference type="Gene3D" id="1.10.510.10">
    <property type="entry name" value="Transferase(Phosphotransferase) domain 1"/>
    <property type="match status" value="1"/>
</dbReference>
<dbReference type="InterPro" id="IPR001245">
    <property type="entry name" value="Ser-Thr/Tyr_kinase_cat_dom"/>
</dbReference>
<gene>
    <name evidence="4" type="ORF">IFM89_023444</name>
</gene>
<feature type="domain" description="Protein kinase" evidence="3">
    <location>
        <begin position="49"/>
        <end position="268"/>
    </location>
</feature>
<evidence type="ECO:0000313" key="4">
    <source>
        <dbReference type="EMBL" id="KAF9625508.1"/>
    </source>
</evidence>
<evidence type="ECO:0000259" key="3">
    <source>
        <dbReference type="PROSITE" id="PS50011"/>
    </source>
</evidence>
<comment type="caution">
    <text evidence="4">The sequence shown here is derived from an EMBL/GenBank/DDBJ whole genome shotgun (WGS) entry which is preliminary data.</text>
</comment>
<keyword evidence="2" id="KW-0067">ATP-binding</keyword>
<sequence length="268" mass="30490">MVHITIGGSSTDSILEFLEDLSIENFVDISPSYSQGNQDFCQWFGLVFIVVPKAFGQGPGDTEERGARIPTGRAAYGLRKTKFDVVIKSSGVTERTQVKWQAEVSILNELDHPNVVKLLWSTNAGLGQQYLRDETCFLVYPYTPRGTLFENLHGCRIISNNCNMALRYTNITHLDWASRLRVIRGIAEGIAYLHNRSEHKEHVVQIAELLLEKEVLHQEDMIRVLGERPWKSDEQTNYDRFRDGFIVEEKSIETTEIENADDELSPAS</sequence>
<name>A0A835MAG7_9MAGN</name>
<dbReference type="EMBL" id="JADFTS010000001">
    <property type="protein sequence ID" value="KAF9625508.1"/>
    <property type="molecule type" value="Genomic_DNA"/>
</dbReference>
<dbReference type="PANTHER" id="PTHR27001:SF931">
    <property type="entry name" value="OS11G0664100 PROTEIN"/>
    <property type="match status" value="1"/>
</dbReference>
<dbReference type="PROSITE" id="PS50011">
    <property type="entry name" value="PROTEIN_KINASE_DOM"/>
    <property type="match status" value="1"/>
</dbReference>
<dbReference type="SUPFAM" id="SSF56112">
    <property type="entry name" value="Protein kinase-like (PK-like)"/>
    <property type="match status" value="1"/>
</dbReference>
<accession>A0A835MAG7</accession>
<dbReference type="GO" id="GO:0004672">
    <property type="term" value="F:protein kinase activity"/>
    <property type="evidence" value="ECO:0007669"/>
    <property type="project" value="InterPro"/>
</dbReference>
<dbReference type="AlphaFoldDB" id="A0A835MAG7"/>
<dbReference type="GO" id="GO:0005886">
    <property type="term" value="C:plasma membrane"/>
    <property type="evidence" value="ECO:0007669"/>
    <property type="project" value="TreeGrafter"/>
</dbReference>
<evidence type="ECO:0000256" key="2">
    <source>
        <dbReference type="ARBA" id="ARBA00022840"/>
    </source>
</evidence>
<organism evidence="4 5">
    <name type="scientific">Coptis chinensis</name>
    <dbReference type="NCBI Taxonomy" id="261450"/>
    <lineage>
        <taxon>Eukaryota</taxon>
        <taxon>Viridiplantae</taxon>
        <taxon>Streptophyta</taxon>
        <taxon>Embryophyta</taxon>
        <taxon>Tracheophyta</taxon>
        <taxon>Spermatophyta</taxon>
        <taxon>Magnoliopsida</taxon>
        <taxon>Ranunculales</taxon>
        <taxon>Ranunculaceae</taxon>
        <taxon>Coptidoideae</taxon>
        <taxon>Coptis</taxon>
    </lineage>
</organism>
<dbReference type="OrthoDB" id="1413014at2759"/>
<protein>
    <recommendedName>
        <fullName evidence="3">Protein kinase domain-containing protein</fullName>
    </recommendedName>
</protein>
<dbReference type="Proteomes" id="UP000631114">
    <property type="component" value="Unassembled WGS sequence"/>
</dbReference>
<keyword evidence="5" id="KW-1185">Reference proteome</keyword>
<proteinExistence type="predicted"/>
<dbReference type="InterPro" id="IPR000719">
    <property type="entry name" value="Prot_kinase_dom"/>
</dbReference>